<feature type="domain" description="Glycosyltransferase 2-like" evidence="2">
    <location>
        <begin position="60"/>
        <end position="157"/>
    </location>
</feature>
<feature type="compositionally biased region" description="Low complexity" evidence="1">
    <location>
        <begin position="12"/>
        <end position="33"/>
    </location>
</feature>
<dbReference type="InterPro" id="IPR001173">
    <property type="entry name" value="Glyco_trans_2-like"/>
</dbReference>
<evidence type="ECO:0000259" key="2">
    <source>
        <dbReference type="Pfam" id="PF00535"/>
    </source>
</evidence>
<dbReference type="OrthoDB" id="4120491at2"/>
<feature type="region of interest" description="Disordered" evidence="1">
    <location>
        <begin position="1"/>
        <end position="56"/>
    </location>
</feature>
<dbReference type="GO" id="GO:0016740">
    <property type="term" value="F:transferase activity"/>
    <property type="evidence" value="ECO:0007669"/>
    <property type="project" value="UniProtKB-KW"/>
</dbReference>
<dbReference type="PANTHER" id="PTHR43685:SF2">
    <property type="entry name" value="GLYCOSYLTRANSFERASE 2-LIKE DOMAIN-CONTAINING PROTEIN"/>
    <property type="match status" value="1"/>
</dbReference>
<proteinExistence type="predicted"/>
<dbReference type="PANTHER" id="PTHR43685">
    <property type="entry name" value="GLYCOSYLTRANSFERASE"/>
    <property type="match status" value="1"/>
</dbReference>
<dbReference type="Proteomes" id="UP000267900">
    <property type="component" value="Chromosome"/>
</dbReference>
<keyword evidence="4" id="KW-1185">Reference proteome</keyword>
<keyword evidence="3" id="KW-0808">Transferase</keyword>
<organism evidence="3 4">
    <name type="scientific">Streptomyces luteoverticillatus</name>
    <name type="common">Streptoverticillium luteoverticillatus</name>
    <dbReference type="NCBI Taxonomy" id="66425"/>
    <lineage>
        <taxon>Bacteria</taxon>
        <taxon>Bacillati</taxon>
        <taxon>Actinomycetota</taxon>
        <taxon>Actinomycetes</taxon>
        <taxon>Kitasatosporales</taxon>
        <taxon>Streptomycetaceae</taxon>
        <taxon>Streptomyces</taxon>
    </lineage>
</organism>
<dbReference type="EMBL" id="CP034587">
    <property type="protein sequence ID" value="AZQ71480.1"/>
    <property type="molecule type" value="Genomic_DNA"/>
</dbReference>
<name>A0A3Q9FVS8_STRLT</name>
<reference evidence="3 4" key="1">
    <citation type="submission" date="2018-12" db="EMBL/GenBank/DDBJ databases">
        <title>The whole draft genome of Streptomyce luteoverticillatus CGMCC 15060.</title>
        <authorList>
            <person name="Feng Z."/>
            <person name="Chen G."/>
            <person name="Zhang J."/>
            <person name="Zhu H."/>
            <person name="Yu X."/>
            <person name="Zhang W."/>
            <person name="Zhang X."/>
        </authorList>
    </citation>
    <scope>NUCLEOTIDE SEQUENCE [LARGE SCALE GENOMIC DNA]</scope>
    <source>
        <strain evidence="3 4">CGMCC 15060</strain>
    </source>
</reference>
<protein>
    <submittedName>
        <fullName evidence="3">Glycosyltransferase</fullName>
    </submittedName>
</protein>
<sequence length="361" mass="39370">MRRHPRPRRALRPVPRGAQPAGAGRPAGAPGTGRLHDNHPPHDHHHRGPRPVIAAPPGISVVLPARDEGDRVGATIASALDAATGPDGVEFVVVDDCSAPERRPGVGDAAARRRTTVIRSGRHLGVGAARNLAARHARGRILFVTDAHTRFSDGWDRAATRLLAPGRILSVTIADSASAWRGHGCRLVVPYMGTRWNTAPPGPAPHVHVASSAGTVVERALFDRLGGYDEGMVHYGGFEPEFSVRAWRAGAEIAHTTDIEITHRFKPREEVDSFVGAARTAMVHNCLRFGTAHLPESMILEMVRLHALEFPEHIRAALALLEERGAWRRREELAATLPHDFAWFVRRFGLLDQIGRPVPEK</sequence>
<dbReference type="InterPro" id="IPR029044">
    <property type="entry name" value="Nucleotide-diphossugar_trans"/>
</dbReference>
<evidence type="ECO:0000256" key="1">
    <source>
        <dbReference type="SAM" id="MobiDB-lite"/>
    </source>
</evidence>
<dbReference type="InterPro" id="IPR050834">
    <property type="entry name" value="Glycosyltransf_2"/>
</dbReference>
<accession>A0A3Q9FVS8</accession>
<evidence type="ECO:0000313" key="4">
    <source>
        <dbReference type="Proteomes" id="UP000267900"/>
    </source>
</evidence>
<gene>
    <name evidence="3" type="ORF">EKH77_09910</name>
</gene>
<dbReference type="Pfam" id="PF00535">
    <property type="entry name" value="Glycos_transf_2"/>
    <property type="match status" value="1"/>
</dbReference>
<dbReference type="Gene3D" id="3.90.550.10">
    <property type="entry name" value="Spore Coat Polysaccharide Biosynthesis Protein SpsA, Chain A"/>
    <property type="match status" value="1"/>
</dbReference>
<dbReference type="SUPFAM" id="SSF53448">
    <property type="entry name" value="Nucleotide-diphospho-sugar transferases"/>
    <property type="match status" value="1"/>
</dbReference>
<evidence type="ECO:0000313" key="3">
    <source>
        <dbReference type="EMBL" id="AZQ71480.1"/>
    </source>
</evidence>
<feature type="compositionally biased region" description="Basic residues" evidence="1">
    <location>
        <begin position="1"/>
        <end position="11"/>
    </location>
</feature>
<dbReference type="AlphaFoldDB" id="A0A3Q9FVS8"/>